<gene>
    <name evidence="25" type="ORF">PVAP13_1KG349805</name>
</gene>
<evidence type="ECO:0000256" key="2">
    <source>
        <dbReference type="ARBA" id="ARBA00008684"/>
    </source>
</evidence>
<comment type="subcellular location">
    <subcellularLocation>
        <location evidence="1">Cell membrane</location>
        <topology evidence="1">Single-pass membrane protein</topology>
    </subcellularLocation>
</comment>
<dbReference type="Gene3D" id="3.30.200.20">
    <property type="entry name" value="Phosphorylase Kinase, domain 1"/>
    <property type="match status" value="1"/>
</dbReference>
<keyword evidence="15 22" id="KW-1133">Transmembrane helix</keyword>
<evidence type="ECO:0000256" key="1">
    <source>
        <dbReference type="ARBA" id="ARBA00004162"/>
    </source>
</evidence>
<dbReference type="SMART" id="SM00369">
    <property type="entry name" value="LRR_TYP"/>
    <property type="match status" value="5"/>
</dbReference>
<protein>
    <recommendedName>
        <fullName evidence="3">non-specific serine/threonine protein kinase</fullName>
        <ecNumber evidence="3">2.7.11.1</ecNumber>
    </recommendedName>
</protein>
<reference evidence="25" key="1">
    <citation type="submission" date="2020-05" db="EMBL/GenBank/DDBJ databases">
        <title>WGS assembly of Panicum virgatum.</title>
        <authorList>
            <person name="Lovell J.T."/>
            <person name="Jenkins J."/>
            <person name="Shu S."/>
            <person name="Juenger T.E."/>
            <person name="Schmutz J."/>
        </authorList>
    </citation>
    <scope>NUCLEOTIDE SEQUENCE</scope>
    <source>
        <strain evidence="25">AP13</strain>
    </source>
</reference>
<keyword evidence="7" id="KW-0433">Leucine-rich repeat</keyword>
<dbReference type="Proteomes" id="UP000823388">
    <property type="component" value="Chromosome 1K"/>
</dbReference>
<sequence length="963" mass="104434">MARARPVPVMLLLPLLLSNMGISSSSAPTNGTDLSALLAIKAGLSDPLGILRGNWTPSSPFCDWVGVSCSRRRQRVTALELPGMPLQGELGAHLGNLSFLHVNLTNTRLTGPIPSDIGRLPRLRVVDLGHNSLSGSIPNSIGSFVMLQVLSLEYNQLSGPGPPSIFNMSRLETMFLGSNNLVVVLSVNNLTGPIPSGFAACQHLRGLNLGGNPFVDVVPTWLAKLPQLTLISIGGSGLHGSIPSELSNLTKLQALDLAFSNLSAEIPVPATVGNLRLLKYLDIGSNLLTGTLDFLPALSNCRQLRYLGIHTCFFTGSIPASIGNLSRNLKQFGAHRNYLTGSLTTTISNLSGLSLMKLSHNNLSGIIPESITLMENLTVLDVVGNAMSGPIPTQIGTLARLHQVFLEDNKFSGIIPNGVSNLSLLEQISLSHNQLSSTIPEGLFNLSNLALLSLSHNSFTGALHSDLSPLGPMYYVDISSNSLVGTLPNSFGNLGLLSYLDLSHNKLQGSIPESYQKLMNLGLLDLSFNNLSGTIPKFLVNFTSLTSLNLSFNEFQGEIPNGAIFSNISAQSLMGNPGLCGSPRLGFSPCRDTSTRTKKQLMRFILPTVLIAVAAIAIAILLCLMDRKNNMKRPDVTTTSVDMGDVVNHRIVSYHEIARATENFNEDNLLGVGSFGRVFKGQLDDGSVVAIKVFNMQLEQALRSFDAECRVMRMAKHRNLIRILSTCSNLDFRALLLQYMPNGNLEEHLHTGNGEPLGFIKRLDIVLGVSEARKYQHHHHQVVVHCDLKPSNVLFDEEMTAHVASVHARWKLLLANDNSMISASMPGTIGYIAPELAFMGKASPKSDVFSFGIMLLEVFSGKRPTDAMFVGETSLRQWVSRAFPTKLIDVVDEKLLQDEVISHGVHRQTDIDSSEISSTTCNGNFLVSIFELGLVCSSKSPEQRMAMNEVTTKLKSIKRDYST</sequence>
<dbReference type="Gene3D" id="3.80.10.10">
    <property type="entry name" value="Ribonuclease Inhibitor"/>
    <property type="match status" value="3"/>
</dbReference>
<accession>A0A8T0XQA1</accession>
<dbReference type="Pfam" id="PF13516">
    <property type="entry name" value="LRR_6"/>
    <property type="match status" value="1"/>
</dbReference>
<keyword evidence="18" id="KW-0325">Glycoprotein</keyword>
<dbReference type="InterPro" id="IPR017441">
    <property type="entry name" value="Protein_kinase_ATP_BS"/>
</dbReference>
<evidence type="ECO:0000256" key="10">
    <source>
        <dbReference type="ARBA" id="ARBA00022729"/>
    </source>
</evidence>
<dbReference type="InterPro" id="IPR003591">
    <property type="entry name" value="Leu-rich_rpt_typical-subtyp"/>
</dbReference>
<dbReference type="PROSITE" id="PS00107">
    <property type="entry name" value="PROTEIN_KINASE_ATP"/>
    <property type="match status" value="1"/>
</dbReference>
<dbReference type="GO" id="GO:0005524">
    <property type="term" value="F:ATP binding"/>
    <property type="evidence" value="ECO:0007669"/>
    <property type="project" value="UniProtKB-UniRule"/>
</dbReference>
<keyword evidence="8" id="KW-0808">Transferase</keyword>
<evidence type="ECO:0000256" key="11">
    <source>
        <dbReference type="ARBA" id="ARBA00022737"/>
    </source>
</evidence>
<proteinExistence type="inferred from homology"/>
<evidence type="ECO:0000256" key="17">
    <source>
        <dbReference type="ARBA" id="ARBA00023170"/>
    </source>
</evidence>
<feature type="chain" id="PRO_5035761158" description="non-specific serine/threonine protein kinase" evidence="23">
    <location>
        <begin position="26"/>
        <end position="963"/>
    </location>
</feature>
<evidence type="ECO:0000313" key="26">
    <source>
        <dbReference type="Proteomes" id="UP000823388"/>
    </source>
</evidence>
<dbReference type="SUPFAM" id="SSF56112">
    <property type="entry name" value="Protein kinase-like (PK-like)"/>
    <property type="match status" value="1"/>
</dbReference>
<dbReference type="GO" id="GO:0033612">
    <property type="term" value="F:receptor serine/threonine kinase binding"/>
    <property type="evidence" value="ECO:0007669"/>
    <property type="project" value="TreeGrafter"/>
</dbReference>
<dbReference type="InterPro" id="IPR013210">
    <property type="entry name" value="LRR_N_plant-typ"/>
</dbReference>
<dbReference type="FunFam" id="3.80.10.10:FF:000095">
    <property type="entry name" value="LRR receptor-like serine/threonine-protein kinase GSO1"/>
    <property type="match status" value="1"/>
</dbReference>
<dbReference type="FunFam" id="3.80.10.10:FF:000317">
    <property type="entry name" value="Inactive leucine-rich repeat receptor-like protein kinase"/>
    <property type="match status" value="1"/>
</dbReference>
<evidence type="ECO:0000256" key="13">
    <source>
        <dbReference type="ARBA" id="ARBA00022777"/>
    </source>
</evidence>
<name>A0A8T0XQA1_PANVG</name>
<dbReference type="Pfam" id="PF07714">
    <property type="entry name" value="PK_Tyr_Ser-Thr"/>
    <property type="match status" value="1"/>
</dbReference>
<dbReference type="PANTHER" id="PTHR48056:SF73">
    <property type="entry name" value="LRR RECEPTOR-LIKE SERINE_THREONINE-PROTEIN KINASE EFR"/>
    <property type="match status" value="1"/>
</dbReference>
<evidence type="ECO:0000256" key="15">
    <source>
        <dbReference type="ARBA" id="ARBA00022989"/>
    </source>
</evidence>
<evidence type="ECO:0000256" key="5">
    <source>
        <dbReference type="ARBA" id="ARBA00022527"/>
    </source>
</evidence>
<evidence type="ECO:0000256" key="4">
    <source>
        <dbReference type="ARBA" id="ARBA00022475"/>
    </source>
</evidence>
<evidence type="ECO:0000256" key="21">
    <source>
        <dbReference type="PROSITE-ProRule" id="PRU10141"/>
    </source>
</evidence>
<dbReference type="InterPro" id="IPR001611">
    <property type="entry name" value="Leu-rich_rpt"/>
</dbReference>
<keyword evidence="10 23" id="KW-0732">Signal</keyword>
<feature type="domain" description="Protein kinase" evidence="24">
    <location>
        <begin position="664"/>
        <end position="957"/>
    </location>
</feature>
<evidence type="ECO:0000256" key="6">
    <source>
        <dbReference type="ARBA" id="ARBA00022553"/>
    </source>
</evidence>
<evidence type="ECO:0000256" key="3">
    <source>
        <dbReference type="ARBA" id="ARBA00012513"/>
    </source>
</evidence>
<dbReference type="InterPro" id="IPR032675">
    <property type="entry name" value="LRR_dom_sf"/>
</dbReference>
<evidence type="ECO:0000256" key="16">
    <source>
        <dbReference type="ARBA" id="ARBA00023136"/>
    </source>
</evidence>
<dbReference type="InterPro" id="IPR008271">
    <property type="entry name" value="Ser/Thr_kinase_AS"/>
</dbReference>
<keyword evidence="13" id="KW-0418">Kinase</keyword>
<keyword evidence="17" id="KW-0675">Receptor</keyword>
<keyword evidence="16 22" id="KW-0472">Membrane</keyword>
<evidence type="ECO:0000256" key="12">
    <source>
        <dbReference type="ARBA" id="ARBA00022741"/>
    </source>
</evidence>
<keyword evidence="11" id="KW-0677">Repeat</keyword>
<dbReference type="Gene3D" id="1.10.510.10">
    <property type="entry name" value="Transferase(Phosphotransferase) domain 1"/>
    <property type="match status" value="1"/>
</dbReference>
<dbReference type="InterPro" id="IPR050647">
    <property type="entry name" value="Plant_LRR-RLKs"/>
</dbReference>
<dbReference type="EC" id="2.7.11.1" evidence="3"/>
<feature type="transmembrane region" description="Helical" evidence="22">
    <location>
        <begin position="604"/>
        <end position="624"/>
    </location>
</feature>
<comment type="catalytic activity">
    <reaction evidence="20">
        <text>L-seryl-[protein] + ATP = O-phospho-L-seryl-[protein] + ADP + H(+)</text>
        <dbReference type="Rhea" id="RHEA:17989"/>
        <dbReference type="Rhea" id="RHEA-COMP:9863"/>
        <dbReference type="Rhea" id="RHEA-COMP:11604"/>
        <dbReference type="ChEBI" id="CHEBI:15378"/>
        <dbReference type="ChEBI" id="CHEBI:29999"/>
        <dbReference type="ChEBI" id="CHEBI:30616"/>
        <dbReference type="ChEBI" id="CHEBI:83421"/>
        <dbReference type="ChEBI" id="CHEBI:456216"/>
        <dbReference type="EC" id="2.7.11.1"/>
    </reaction>
</comment>
<keyword evidence="4" id="KW-1003">Cell membrane</keyword>
<dbReference type="Pfam" id="PF08263">
    <property type="entry name" value="LRRNT_2"/>
    <property type="match status" value="1"/>
</dbReference>
<evidence type="ECO:0000256" key="18">
    <source>
        <dbReference type="ARBA" id="ARBA00023180"/>
    </source>
</evidence>
<evidence type="ECO:0000256" key="22">
    <source>
        <dbReference type="SAM" id="Phobius"/>
    </source>
</evidence>
<dbReference type="PROSITE" id="PS50011">
    <property type="entry name" value="PROTEIN_KINASE_DOM"/>
    <property type="match status" value="1"/>
</dbReference>
<comment type="similarity">
    <text evidence="2">Belongs to the protein kinase superfamily. Ser/Thr protein kinase family.</text>
</comment>
<dbReference type="FunFam" id="1.10.510.10:FF:000358">
    <property type="entry name" value="Putative leucine-rich repeat receptor-like serine/threonine-protein kinase"/>
    <property type="match status" value="1"/>
</dbReference>
<evidence type="ECO:0000256" key="9">
    <source>
        <dbReference type="ARBA" id="ARBA00022692"/>
    </source>
</evidence>
<dbReference type="EMBL" id="CM029037">
    <property type="protein sequence ID" value="KAG2659364.1"/>
    <property type="molecule type" value="Genomic_DNA"/>
</dbReference>
<dbReference type="InterPro" id="IPR000719">
    <property type="entry name" value="Prot_kinase_dom"/>
</dbReference>
<dbReference type="GO" id="GO:0004674">
    <property type="term" value="F:protein serine/threonine kinase activity"/>
    <property type="evidence" value="ECO:0007669"/>
    <property type="project" value="UniProtKB-KW"/>
</dbReference>
<evidence type="ECO:0000256" key="19">
    <source>
        <dbReference type="ARBA" id="ARBA00047899"/>
    </source>
</evidence>
<dbReference type="Pfam" id="PF13855">
    <property type="entry name" value="LRR_8"/>
    <property type="match status" value="1"/>
</dbReference>
<keyword evidence="26" id="KW-1185">Reference proteome</keyword>
<dbReference type="AlphaFoldDB" id="A0A8T0XQA1"/>
<dbReference type="PROSITE" id="PS00108">
    <property type="entry name" value="PROTEIN_KINASE_ST"/>
    <property type="match status" value="1"/>
</dbReference>
<dbReference type="InterPro" id="IPR001245">
    <property type="entry name" value="Ser-Thr/Tyr_kinase_cat_dom"/>
</dbReference>
<dbReference type="InterPro" id="IPR011009">
    <property type="entry name" value="Kinase-like_dom_sf"/>
</dbReference>
<feature type="signal peptide" evidence="23">
    <location>
        <begin position="1"/>
        <end position="25"/>
    </location>
</feature>
<dbReference type="Pfam" id="PF00560">
    <property type="entry name" value="LRR_1"/>
    <property type="match status" value="4"/>
</dbReference>
<keyword evidence="9 22" id="KW-0812">Transmembrane</keyword>
<evidence type="ECO:0000259" key="24">
    <source>
        <dbReference type="PROSITE" id="PS50011"/>
    </source>
</evidence>
<dbReference type="GO" id="GO:0005886">
    <property type="term" value="C:plasma membrane"/>
    <property type="evidence" value="ECO:0007669"/>
    <property type="project" value="UniProtKB-SubCell"/>
</dbReference>
<evidence type="ECO:0000256" key="8">
    <source>
        <dbReference type="ARBA" id="ARBA00022679"/>
    </source>
</evidence>
<dbReference type="SMART" id="SM00220">
    <property type="entry name" value="S_TKc"/>
    <property type="match status" value="1"/>
</dbReference>
<dbReference type="FunFam" id="3.30.200.20:FF:000661">
    <property type="entry name" value="Serine-threonine protein kinase plant-type"/>
    <property type="match status" value="1"/>
</dbReference>
<evidence type="ECO:0000256" key="20">
    <source>
        <dbReference type="ARBA" id="ARBA00048679"/>
    </source>
</evidence>
<keyword evidence="6" id="KW-0597">Phosphoprotein</keyword>
<keyword evidence="14 21" id="KW-0067">ATP-binding</keyword>
<keyword evidence="12 21" id="KW-0547">Nucleotide-binding</keyword>
<evidence type="ECO:0000256" key="14">
    <source>
        <dbReference type="ARBA" id="ARBA00022840"/>
    </source>
</evidence>
<dbReference type="SUPFAM" id="SSF52058">
    <property type="entry name" value="L domain-like"/>
    <property type="match status" value="2"/>
</dbReference>
<comment type="catalytic activity">
    <reaction evidence="19">
        <text>L-threonyl-[protein] + ATP = O-phospho-L-threonyl-[protein] + ADP + H(+)</text>
        <dbReference type="Rhea" id="RHEA:46608"/>
        <dbReference type="Rhea" id="RHEA-COMP:11060"/>
        <dbReference type="Rhea" id="RHEA-COMP:11605"/>
        <dbReference type="ChEBI" id="CHEBI:15378"/>
        <dbReference type="ChEBI" id="CHEBI:30013"/>
        <dbReference type="ChEBI" id="CHEBI:30616"/>
        <dbReference type="ChEBI" id="CHEBI:61977"/>
        <dbReference type="ChEBI" id="CHEBI:456216"/>
        <dbReference type="EC" id="2.7.11.1"/>
    </reaction>
</comment>
<organism evidence="25 26">
    <name type="scientific">Panicum virgatum</name>
    <name type="common">Blackwell switchgrass</name>
    <dbReference type="NCBI Taxonomy" id="38727"/>
    <lineage>
        <taxon>Eukaryota</taxon>
        <taxon>Viridiplantae</taxon>
        <taxon>Streptophyta</taxon>
        <taxon>Embryophyta</taxon>
        <taxon>Tracheophyta</taxon>
        <taxon>Spermatophyta</taxon>
        <taxon>Magnoliopsida</taxon>
        <taxon>Liliopsida</taxon>
        <taxon>Poales</taxon>
        <taxon>Poaceae</taxon>
        <taxon>PACMAD clade</taxon>
        <taxon>Panicoideae</taxon>
        <taxon>Panicodae</taxon>
        <taxon>Paniceae</taxon>
        <taxon>Panicinae</taxon>
        <taxon>Panicum</taxon>
        <taxon>Panicum sect. Hiantes</taxon>
    </lineage>
</organism>
<keyword evidence="5" id="KW-0723">Serine/threonine-protein kinase</keyword>
<evidence type="ECO:0000313" key="25">
    <source>
        <dbReference type="EMBL" id="KAG2659364.1"/>
    </source>
</evidence>
<evidence type="ECO:0000256" key="23">
    <source>
        <dbReference type="SAM" id="SignalP"/>
    </source>
</evidence>
<evidence type="ECO:0000256" key="7">
    <source>
        <dbReference type="ARBA" id="ARBA00022614"/>
    </source>
</evidence>
<feature type="binding site" evidence="21">
    <location>
        <position position="692"/>
    </location>
    <ligand>
        <name>ATP</name>
        <dbReference type="ChEBI" id="CHEBI:30616"/>
    </ligand>
</feature>
<dbReference type="PANTHER" id="PTHR48056">
    <property type="entry name" value="LRR RECEPTOR-LIKE SERINE/THREONINE-PROTEIN KINASE-RELATED"/>
    <property type="match status" value="1"/>
</dbReference>
<comment type="caution">
    <text evidence="25">The sequence shown here is derived from an EMBL/GenBank/DDBJ whole genome shotgun (WGS) entry which is preliminary data.</text>
</comment>
<dbReference type="PRINTS" id="PR00019">
    <property type="entry name" value="LEURICHRPT"/>
</dbReference>